<accession>A0A2K8PD48</accession>
<gene>
    <name evidence="1" type="ORF">SLAV_08420</name>
</gene>
<name>A0A2K8PD48_STRLA</name>
<dbReference type="OrthoDB" id="4206595at2"/>
<evidence type="ECO:0000313" key="1">
    <source>
        <dbReference type="EMBL" id="ATZ23555.1"/>
    </source>
</evidence>
<sequence>MGQFTTAVITSATILAFILATDSGNRRITALRIAGPTLVAAVVTGLCVHSFPTAGNDMSLHLAGIGVGAICGLVASSLLTAHRDPAGDVRSVGGPGHAAIWALLFGAQILFAYGCEHWYGAGITRFTADYQLSGGEALTSSLALMSLSMVVARAAVLLSRLRAVPTEREPVAADRKAN</sequence>
<dbReference type="KEGG" id="slx:SLAV_08420"/>
<protein>
    <submittedName>
        <fullName evidence="1">Uncharacterized protein</fullName>
    </submittedName>
</protein>
<proteinExistence type="predicted"/>
<keyword evidence="2" id="KW-1185">Reference proteome</keyword>
<dbReference type="Proteomes" id="UP000231791">
    <property type="component" value="Chromosome"/>
</dbReference>
<dbReference type="EMBL" id="CP024985">
    <property type="protein sequence ID" value="ATZ23555.1"/>
    <property type="molecule type" value="Genomic_DNA"/>
</dbReference>
<dbReference type="RefSeq" id="WP_030237370.1">
    <property type="nucleotide sequence ID" value="NZ_CP024985.1"/>
</dbReference>
<organism evidence="1 2">
    <name type="scientific">Streptomyces lavendulae subsp. lavendulae</name>
    <dbReference type="NCBI Taxonomy" id="58340"/>
    <lineage>
        <taxon>Bacteria</taxon>
        <taxon>Bacillati</taxon>
        <taxon>Actinomycetota</taxon>
        <taxon>Actinomycetes</taxon>
        <taxon>Kitasatosporales</taxon>
        <taxon>Streptomycetaceae</taxon>
        <taxon>Streptomyces</taxon>
    </lineage>
</organism>
<evidence type="ECO:0000313" key="2">
    <source>
        <dbReference type="Proteomes" id="UP000231791"/>
    </source>
</evidence>
<dbReference type="AlphaFoldDB" id="A0A2K8PD48"/>
<reference evidence="1 2" key="1">
    <citation type="submission" date="2017-11" db="EMBL/GenBank/DDBJ databases">
        <title>Complete genome sequence of Streptomyces lavendulae subsp. lavendulae CCM 3239 (formerly 'Streptomyces aureofaciens CCM 3239'), the producer of the angucycline-type antibiotic auricin.</title>
        <authorList>
            <person name="Busche T."/>
            <person name="Novakova R."/>
            <person name="Al'Dilaimi A."/>
            <person name="Homerova D."/>
            <person name="Feckova L."/>
            <person name="Rezuchova B."/>
            <person name="Mingyar E."/>
            <person name="Csolleiova D."/>
            <person name="Bekeova C."/>
            <person name="Winkler A."/>
            <person name="Sevcikova B."/>
            <person name="Kalinowski J."/>
            <person name="Kormanec J."/>
            <person name="Ruckert C."/>
        </authorList>
    </citation>
    <scope>NUCLEOTIDE SEQUENCE [LARGE SCALE GENOMIC DNA]</scope>
    <source>
        <strain evidence="1 2">CCM 3239</strain>
    </source>
</reference>
<dbReference type="GeneID" id="49382760"/>